<evidence type="ECO:0000256" key="1">
    <source>
        <dbReference type="ARBA" id="ARBA00004651"/>
    </source>
</evidence>
<feature type="transmembrane region" description="Helical" evidence="5">
    <location>
        <begin position="96"/>
        <end position="117"/>
    </location>
</feature>
<dbReference type="PANTHER" id="PTHR43528:SF1">
    <property type="entry name" value="ALPHA-KETOGLUTARATE PERMEASE"/>
    <property type="match status" value="1"/>
</dbReference>
<dbReference type="AlphaFoldDB" id="T1BWU7"/>
<dbReference type="EMBL" id="AUZX01007712">
    <property type="protein sequence ID" value="EQD58360.1"/>
    <property type="molecule type" value="Genomic_DNA"/>
</dbReference>
<keyword evidence="4" id="KW-0769">Symport</keyword>
<dbReference type="InterPro" id="IPR020846">
    <property type="entry name" value="MFS_dom"/>
</dbReference>
<evidence type="ECO:0000256" key="3">
    <source>
        <dbReference type="ARBA" id="ARBA00022475"/>
    </source>
</evidence>
<dbReference type="PROSITE" id="PS50850">
    <property type="entry name" value="MFS"/>
    <property type="match status" value="1"/>
</dbReference>
<organism evidence="7">
    <name type="scientific">mine drainage metagenome</name>
    <dbReference type="NCBI Taxonomy" id="410659"/>
    <lineage>
        <taxon>unclassified sequences</taxon>
        <taxon>metagenomes</taxon>
        <taxon>ecological metagenomes</taxon>
    </lineage>
</organism>
<dbReference type="Gene3D" id="1.20.1250.20">
    <property type="entry name" value="MFS general substrate transporter like domains"/>
    <property type="match status" value="1"/>
</dbReference>
<keyword evidence="5" id="KW-1133">Transmembrane helix</keyword>
<evidence type="ECO:0000256" key="4">
    <source>
        <dbReference type="ARBA" id="ARBA00022847"/>
    </source>
</evidence>
<sequence>MIRKDSIFFLTVLFFTISVPVEFAAASSSPFITVTALSIQAFFEGAIFSVIPIFMAEKFSKKFRTTGIGIVYSLGGTIGSFGLTLTVTFWKLWNNFIASWIFVSLTATIVLLIGTAITKETLKTNNLEMNEIMDPIRQ</sequence>
<reference evidence="7" key="2">
    <citation type="journal article" date="2014" name="ISME J.">
        <title>Microbial stratification in low pH oxic and suboxic macroscopic growths along an acid mine drainage.</title>
        <authorList>
            <person name="Mendez-Garcia C."/>
            <person name="Mesa V."/>
            <person name="Sprenger R.R."/>
            <person name="Richter M."/>
            <person name="Diez M.S."/>
            <person name="Solano J."/>
            <person name="Bargiela R."/>
            <person name="Golyshina O.V."/>
            <person name="Manteca A."/>
            <person name="Ramos J.L."/>
            <person name="Gallego J.R."/>
            <person name="Llorente I."/>
            <person name="Martins Dos Santos V.A."/>
            <person name="Jensen O.N."/>
            <person name="Pelaez A.I."/>
            <person name="Sanchez J."/>
            <person name="Ferrer M."/>
        </authorList>
    </citation>
    <scope>NUCLEOTIDE SEQUENCE</scope>
</reference>
<keyword evidence="2" id="KW-0813">Transport</keyword>
<feature type="transmembrane region" description="Helical" evidence="5">
    <location>
        <begin position="34"/>
        <end position="56"/>
    </location>
</feature>
<feature type="domain" description="Major facilitator superfamily (MFS) profile" evidence="6">
    <location>
        <begin position="1"/>
        <end position="138"/>
    </location>
</feature>
<name>T1BWU7_9ZZZZ</name>
<dbReference type="GO" id="GO:0005886">
    <property type="term" value="C:plasma membrane"/>
    <property type="evidence" value="ECO:0007669"/>
    <property type="project" value="UniProtKB-SubCell"/>
</dbReference>
<evidence type="ECO:0000313" key="7">
    <source>
        <dbReference type="EMBL" id="EQD58360.1"/>
    </source>
</evidence>
<keyword evidence="5" id="KW-0472">Membrane</keyword>
<reference evidence="7" key="1">
    <citation type="submission" date="2013-08" db="EMBL/GenBank/DDBJ databases">
        <authorList>
            <person name="Mendez C."/>
            <person name="Richter M."/>
            <person name="Ferrer M."/>
            <person name="Sanchez J."/>
        </authorList>
    </citation>
    <scope>NUCLEOTIDE SEQUENCE</scope>
</reference>
<dbReference type="InterPro" id="IPR036259">
    <property type="entry name" value="MFS_trans_sf"/>
</dbReference>
<comment type="caution">
    <text evidence="7">The sequence shown here is derived from an EMBL/GenBank/DDBJ whole genome shotgun (WGS) entry which is preliminary data.</text>
</comment>
<keyword evidence="5" id="KW-0812">Transmembrane</keyword>
<dbReference type="InterPro" id="IPR051084">
    <property type="entry name" value="H+-coupled_symporters"/>
</dbReference>
<gene>
    <name evidence="7" type="ORF">B1A_10815</name>
</gene>
<accession>T1BWU7</accession>
<protein>
    <submittedName>
        <fullName evidence="7">Major facilitator superfamily MFS_1</fullName>
    </submittedName>
</protein>
<dbReference type="PANTHER" id="PTHR43528">
    <property type="entry name" value="ALPHA-KETOGLUTARATE PERMEASE"/>
    <property type="match status" value="1"/>
</dbReference>
<evidence type="ECO:0000256" key="5">
    <source>
        <dbReference type="SAM" id="Phobius"/>
    </source>
</evidence>
<comment type="subcellular location">
    <subcellularLocation>
        <location evidence="1">Cell membrane</location>
        <topology evidence="1">Multi-pass membrane protein</topology>
    </subcellularLocation>
</comment>
<proteinExistence type="predicted"/>
<dbReference type="GO" id="GO:0015293">
    <property type="term" value="F:symporter activity"/>
    <property type="evidence" value="ECO:0007669"/>
    <property type="project" value="UniProtKB-KW"/>
</dbReference>
<keyword evidence="3" id="KW-1003">Cell membrane</keyword>
<dbReference type="SUPFAM" id="SSF103473">
    <property type="entry name" value="MFS general substrate transporter"/>
    <property type="match status" value="1"/>
</dbReference>
<feature type="transmembrane region" description="Helical" evidence="5">
    <location>
        <begin position="68"/>
        <end position="90"/>
    </location>
</feature>
<evidence type="ECO:0000256" key="2">
    <source>
        <dbReference type="ARBA" id="ARBA00022448"/>
    </source>
</evidence>
<evidence type="ECO:0000259" key="6">
    <source>
        <dbReference type="PROSITE" id="PS50850"/>
    </source>
</evidence>